<gene>
    <name evidence="6" type="primary">pnbA_5</name>
    <name evidence="5" type="ORF">SBX37_18990</name>
    <name evidence="6" type="ORF">VIM7927_03019</name>
</gene>
<feature type="domain" description="Carboxylesterase type B" evidence="4">
    <location>
        <begin position="29"/>
        <end position="354"/>
    </location>
</feature>
<evidence type="ECO:0000313" key="5">
    <source>
        <dbReference type="EMBL" id="MDW6004950.1"/>
    </source>
</evidence>
<evidence type="ECO:0000313" key="7">
    <source>
        <dbReference type="Proteomes" id="UP000196125"/>
    </source>
</evidence>
<dbReference type="RefSeq" id="WP_087481745.1">
    <property type="nucleotide sequence ID" value="NZ_AP024884.1"/>
</dbReference>
<dbReference type="PROSITE" id="PS51257">
    <property type="entry name" value="PROKAR_LIPOPROTEIN"/>
    <property type="match status" value="1"/>
</dbReference>
<dbReference type="Gene3D" id="3.40.50.1820">
    <property type="entry name" value="alpha/beta hydrolase"/>
    <property type="match status" value="1"/>
</dbReference>
<dbReference type="Proteomes" id="UP001283366">
    <property type="component" value="Unassembled WGS sequence"/>
</dbReference>
<dbReference type="AlphaFoldDB" id="A0A1Y6IVM6"/>
<evidence type="ECO:0000256" key="2">
    <source>
        <dbReference type="ARBA" id="ARBA00022801"/>
    </source>
</evidence>
<dbReference type="EMBL" id="JAWRCO010000002">
    <property type="protein sequence ID" value="MDW6004950.1"/>
    <property type="molecule type" value="Genomic_DNA"/>
</dbReference>
<dbReference type="PROSITE" id="PS00122">
    <property type="entry name" value="CARBOXYLESTERASE_B_1"/>
    <property type="match status" value="1"/>
</dbReference>
<keyword evidence="8" id="KW-1185">Reference proteome</keyword>
<dbReference type="PROSITE" id="PS00941">
    <property type="entry name" value="CARBOXYLESTERASE_B_2"/>
    <property type="match status" value="1"/>
</dbReference>
<protein>
    <recommendedName>
        <fullName evidence="3">Carboxylic ester hydrolase</fullName>
        <ecNumber evidence="3">3.1.1.-</ecNumber>
    </recommendedName>
</protein>
<dbReference type="GO" id="GO:0016787">
    <property type="term" value="F:hydrolase activity"/>
    <property type="evidence" value="ECO:0007669"/>
    <property type="project" value="UniProtKB-KW"/>
</dbReference>
<reference evidence="6 7" key="1">
    <citation type="submission" date="2017-05" db="EMBL/GenBank/DDBJ databases">
        <authorList>
            <person name="Song R."/>
            <person name="Chenine A.L."/>
            <person name="Ruprecht R.M."/>
        </authorList>
    </citation>
    <scope>NUCLEOTIDE SEQUENCE [LARGE SCALE GENOMIC DNA]</scope>
    <source>
        <strain evidence="6 7">CECT 7927</strain>
    </source>
</reference>
<dbReference type="InterPro" id="IPR029058">
    <property type="entry name" value="AB_hydrolase_fold"/>
</dbReference>
<evidence type="ECO:0000256" key="1">
    <source>
        <dbReference type="ARBA" id="ARBA00005964"/>
    </source>
</evidence>
<proteinExistence type="inferred from homology"/>
<comment type="similarity">
    <text evidence="1 3">Belongs to the type-B carboxylesterase/lipase family.</text>
</comment>
<dbReference type="InterPro" id="IPR019826">
    <property type="entry name" value="Carboxylesterase_B_AS"/>
</dbReference>
<dbReference type="PANTHER" id="PTHR11559">
    <property type="entry name" value="CARBOXYLESTERASE"/>
    <property type="match status" value="1"/>
</dbReference>
<evidence type="ECO:0000259" key="4">
    <source>
        <dbReference type="Pfam" id="PF00135"/>
    </source>
</evidence>
<dbReference type="Proteomes" id="UP000196125">
    <property type="component" value="Unassembled WGS sequence"/>
</dbReference>
<evidence type="ECO:0000313" key="6">
    <source>
        <dbReference type="EMBL" id="SMS01714.1"/>
    </source>
</evidence>
<name>A0A1Y6IVM6_9VIBR</name>
<dbReference type="InterPro" id="IPR002018">
    <property type="entry name" value="CarbesteraseB"/>
</dbReference>
<dbReference type="OrthoDB" id="9775851at2"/>
<dbReference type="EC" id="3.1.1.-" evidence="3"/>
<keyword evidence="2 3" id="KW-0378">Hydrolase</keyword>
<evidence type="ECO:0000313" key="8">
    <source>
        <dbReference type="Proteomes" id="UP001283366"/>
    </source>
</evidence>
<dbReference type="Pfam" id="PF00135">
    <property type="entry name" value="COesterase"/>
    <property type="match status" value="2"/>
</dbReference>
<feature type="domain" description="Carboxylesterase type B" evidence="4">
    <location>
        <begin position="396"/>
        <end position="510"/>
    </location>
</feature>
<dbReference type="EMBL" id="FXXI01000006">
    <property type="protein sequence ID" value="SMS01714.1"/>
    <property type="molecule type" value="Genomic_DNA"/>
</dbReference>
<dbReference type="SUPFAM" id="SSF53474">
    <property type="entry name" value="alpha/beta-Hydrolases"/>
    <property type="match status" value="1"/>
</dbReference>
<dbReference type="InterPro" id="IPR050309">
    <property type="entry name" value="Type-B_Carboxylest/Lipase"/>
</dbReference>
<keyword evidence="3" id="KW-0732">Signal</keyword>
<organism evidence="6 7">
    <name type="scientific">Vibrio mangrovi</name>
    <dbReference type="NCBI Taxonomy" id="474394"/>
    <lineage>
        <taxon>Bacteria</taxon>
        <taxon>Pseudomonadati</taxon>
        <taxon>Pseudomonadota</taxon>
        <taxon>Gammaproteobacteria</taxon>
        <taxon>Vibrionales</taxon>
        <taxon>Vibrionaceae</taxon>
        <taxon>Vibrio</taxon>
    </lineage>
</organism>
<dbReference type="InterPro" id="IPR019819">
    <property type="entry name" value="Carboxylesterase_B_CS"/>
</dbReference>
<feature type="chain" id="PRO_5011819411" description="Carboxylic ester hydrolase" evidence="3">
    <location>
        <begin position="23"/>
        <end position="532"/>
    </location>
</feature>
<feature type="signal peptide" evidence="3">
    <location>
        <begin position="1"/>
        <end position="22"/>
    </location>
</feature>
<reference evidence="5 8" key="2">
    <citation type="submission" date="2023-11" db="EMBL/GenBank/DDBJ databases">
        <title>Plant-associative lifestyle of Vibrio porteresiae and its evolutionary dynamics.</title>
        <authorList>
            <person name="Rameshkumar N."/>
            <person name="Kirti K."/>
        </authorList>
    </citation>
    <scope>NUCLEOTIDE SEQUENCE [LARGE SCALE GENOMIC DNA]</scope>
    <source>
        <strain evidence="5 8">MSSRF38</strain>
    </source>
</reference>
<evidence type="ECO:0000256" key="3">
    <source>
        <dbReference type="RuleBase" id="RU361235"/>
    </source>
</evidence>
<sequence>MKKNHIYALALAVLGISCNAYSGMRTGNTIVATDHGLVQGVQNGEVTSYKGIPYAQPPVGELRWRAPQPANPWDSVLQAKEYGNDCLQAPFPGDSSQMDNGMSEDCLFLNVWKPAHPSRALRPVMVWIHGGGFVNGGSSAPTYDGTSFAEKGVVMVSFNYRLGRFGFFAHPALTAAQEEPVLGNYGFMDQIAALKWIKENIAQFGGDPNQVTVVGESAGGMSIHALLTSPLAKNLFDRAIIQSGSGRLNFSGRYLDKESPSGEAPAEVAGTLFAEKFNINGEGSDALDALRALPAEDIVSGLNMMNMGGDPTYSGPMIDGKLVTAHPQDIYSSGPALSIPVLVGATTAEIPVMSPFSSFPETVDEALAIFGPFRSEIARYAYGVEETTPVMGLGLNIIRDTGMVEPARFVMKEAEKQGQPVYGYRFGYVADSLKPTSDGAAHASDIAYAFNTLQAQYHSDVTESDQAMADMVHQYWVNFVRYGNPNGSNLPYWSQYRSWNENLMMFSNNGVNDSGTVRDPWELRLDLVESIQ</sequence>
<accession>A0A1Y6IVM6</accession>